<comment type="caution">
    <text evidence="1">The sequence shown here is derived from an EMBL/GenBank/DDBJ whole genome shotgun (WGS) entry which is preliminary data.</text>
</comment>
<dbReference type="EMBL" id="LGSR01000002">
    <property type="protein sequence ID" value="KOS22887.1"/>
    <property type="molecule type" value="Genomic_DNA"/>
</dbReference>
<dbReference type="Pfam" id="PF23151">
    <property type="entry name" value="NuiA_2"/>
    <property type="match status" value="1"/>
</dbReference>
<proteinExistence type="predicted"/>
<organism evidence="1 2">
    <name type="scientific">Escovopsis weberi</name>
    <dbReference type="NCBI Taxonomy" id="150374"/>
    <lineage>
        <taxon>Eukaryota</taxon>
        <taxon>Fungi</taxon>
        <taxon>Dikarya</taxon>
        <taxon>Ascomycota</taxon>
        <taxon>Pezizomycotina</taxon>
        <taxon>Sordariomycetes</taxon>
        <taxon>Hypocreomycetidae</taxon>
        <taxon>Hypocreales</taxon>
        <taxon>Hypocreaceae</taxon>
        <taxon>Escovopsis</taxon>
    </lineage>
</organism>
<accession>A0A0M8N4A0</accession>
<dbReference type="PANTHER" id="PTHR42093">
    <property type="match status" value="1"/>
</dbReference>
<reference evidence="1 2" key="1">
    <citation type="submission" date="2015-07" db="EMBL/GenBank/DDBJ databases">
        <title>The genome of the fungus Escovopsis weberi, a specialized disease agent of ant agriculture.</title>
        <authorList>
            <person name="de Man T.J."/>
            <person name="Stajich J.E."/>
            <person name="Kubicek C.P."/>
            <person name="Chenthamara K."/>
            <person name="Atanasova L."/>
            <person name="Druzhinina I.S."/>
            <person name="Birnbaum S."/>
            <person name="Barribeau S.M."/>
            <person name="Teiling C."/>
            <person name="Suen G."/>
            <person name="Currie C."/>
            <person name="Gerardo N.M."/>
        </authorList>
    </citation>
    <scope>NUCLEOTIDE SEQUENCE [LARGE SCALE GENOMIC DNA]</scope>
</reference>
<sequence length="168" mass="18027">MASDADYMAFLNKANKHADDARATAGAGAGRGAQASPFKALDEGAQVPPVILDAIGGAFYVSDADEPFDGVCLKWGGEGGLPDEEEFARLIQHWDAPNAEIEIMDPAEWDRHEQYGGIVDAVSQATKGNDVRVYRVPRDRSSRVEYWVVSRDDSTGSLVGVKALGVES</sequence>
<protein>
    <submittedName>
        <fullName evidence="1">Uncharacterized protein</fullName>
    </submittedName>
</protein>
<dbReference type="STRING" id="150374.A0A0M8N4A0"/>
<dbReference type="InterPro" id="IPR056539">
    <property type="entry name" value="NuiA-like"/>
</dbReference>
<name>A0A0M8N4A0_ESCWE</name>
<dbReference type="PANTHER" id="PTHR42093:SF1">
    <property type="match status" value="1"/>
</dbReference>
<dbReference type="OrthoDB" id="5366485at2759"/>
<dbReference type="AlphaFoldDB" id="A0A0M8N4A0"/>
<gene>
    <name evidence="1" type="ORF">ESCO_003593</name>
</gene>
<keyword evidence="2" id="KW-1185">Reference proteome</keyword>
<evidence type="ECO:0000313" key="1">
    <source>
        <dbReference type="EMBL" id="KOS22887.1"/>
    </source>
</evidence>
<dbReference type="Proteomes" id="UP000053831">
    <property type="component" value="Unassembled WGS sequence"/>
</dbReference>
<evidence type="ECO:0000313" key="2">
    <source>
        <dbReference type="Proteomes" id="UP000053831"/>
    </source>
</evidence>